<evidence type="ECO:0000256" key="3">
    <source>
        <dbReference type="ARBA" id="ARBA00022692"/>
    </source>
</evidence>
<organism evidence="8 9">
    <name type="scientific">candidate division WS6 bacterium OLB20</name>
    <dbReference type="NCBI Taxonomy" id="1617426"/>
    <lineage>
        <taxon>Bacteria</taxon>
        <taxon>Candidatus Dojkabacteria</taxon>
    </lineage>
</organism>
<dbReference type="PANTHER" id="PTHR30477">
    <property type="entry name" value="ABC-TRANSPORTER METAL-BINDING PROTEIN"/>
    <property type="match status" value="1"/>
</dbReference>
<sequence length="258" mass="27663">MQRAITGGLIIAVLCACMGVFVTLRRESFLADAVAHASLSGVAVAFVLGWQPTLPAMAVGTLMSVAIVYIKKRTTISSDALIGIFYSALFALGVIIINLSPVYQPELSTYLFGSLLGISRTDLLVSIVVFAVIMILIQRLYQKLVFVTFDSESAWLHGIKTELLEYLLAIMASVTVIIAIKIVGIILVTALLLVPASTARLMAGSFRAMLPLAIAQSIIAMLGGIICAYLLDLPIGATIVLISTIIFMAVFVLRSLRR</sequence>
<name>A0A136LYW0_9BACT</name>
<evidence type="ECO:0000256" key="2">
    <source>
        <dbReference type="ARBA" id="ARBA00008034"/>
    </source>
</evidence>
<dbReference type="InterPro" id="IPR037294">
    <property type="entry name" value="ABC_BtuC-like"/>
</dbReference>
<evidence type="ECO:0000256" key="4">
    <source>
        <dbReference type="ARBA" id="ARBA00022989"/>
    </source>
</evidence>
<evidence type="ECO:0000256" key="7">
    <source>
        <dbReference type="SAM" id="Phobius"/>
    </source>
</evidence>
<comment type="caution">
    <text evidence="8">The sequence shown here is derived from an EMBL/GenBank/DDBJ whole genome shotgun (WGS) entry which is preliminary data.</text>
</comment>
<feature type="transmembrane region" description="Helical" evidence="7">
    <location>
        <begin position="6"/>
        <end position="24"/>
    </location>
</feature>
<evidence type="ECO:0000313" key="9">
    <source>
        <dbReference type="Proteomes" id="UP000070457"/>
    </source>
</evidence>
<accession>A0A136LYW0</accession>
<evidence type="ECO:0000256" key="5">
    <source>
        <dbReference type="ARBA" id="ARBA00023136"/>
    </source>
</evidence>
<evidence type="ECO:0000256" key="6">
    <source>
        <dbReference type="RuleBase" id="RU003943"/>
    </source>
</evidence>
<dbReference type="GO" id="GO:0043190">
    <property type="term" value="C:ATP-binding cassette (ABC) transporter complex"/>
    <property type="evidence" value="ECO:0007669"/>
    <property type="project" value="InterPro"/>
</dbReference>
<dbReference type="Proteomes" id="UP000070457">
    <property type="component" value="Unassembled WGS sequence"/>
</dbReference>
<dbReference type="InterPro" id="IPR001626">
    <property type="entry name" value="ABC_TroCD"/>
</dbReference>
<proteinExistence type="inferred from homology"/>
<evidence type="ECO:0000256" key="1">
    <source>
        <dbReference type="ARBA" id="ARBA00004141"/>
    </source>
</evidence>
<comment type="subcellular location">
    <subcellularLocation>
        <location evidence="6">Cell membrane</location>
        <topology evidence="6">Multi-pass membrane protein</topology>
    </subcellularLocation>
    <subcellularLocation>
        <location evidence="1">Membrane</location>
        <topology evidence="1">Multi-pass membrane protein</topology>
    </subcellularLocation>
</comment>
<feature type="transmembrane region" description="Helical" evidence="7">
    <location>
        <begin position="237"/>
        <end position="256"/>
    </location>
</feature>
<keyword evidence="3 6" id="KW-0812">Transmembrane</keyword>
<feature type="transmembrane region" description="Helical" evidence="7">
    <location>
        <begin position="54"/>
        <end position="70"/>
    </location>
</feature>
<dbReference type="PANTHER" id="PTHR30477:SF0">
    <property type="entry name" value="METAL TRANSPORT SYSTEM MEMBRANE PROTEIN TM_0125-RELATED"/>
    <property type="match status" value="1"/>
</dbReference>
<dbReference type="SUPFAM" id="SSF81345">
    <property type="entry name" value="ABC transporter involved in vitamin B12 uptake, BtuC"/>
    <property type="match status" value="1"/>
</dbReference>
<feature type="transmembrane region" description="Helical" evidence="7">
    <location>
        <begin position="210"/>
        <end position="231"/>
    </location>
</feature>
<keyword evidence="6" id="KW-0813">Transport</keyword>
<reference evidence="8 9" key="1">
    <citation type="submission" date="2015-02" db="EMBL/GenBank/DDBJ databases">
        <title>Improved understanding of the partial-nitritation anammox process through 23 genomes representing the majority of the microbial community.</title>
        <authorList>
            <person name="Speth D.R."/>
            <person name="In T Zandt M."/>
            <person name="Guerrero Cruz S."/>
            <person name="Jetten M.S."/>
            <person name="Dutilh B.E."/>
        </authorList>
    </citation>
    <scope>NUCLEOTIDE SEQUENCE [LARGE SCALE GENOMIC DNA]</scope>
    <source>
        <strain evidence="8">OLB20</strain>
    </source>
</reference>
<keyword evidence="4 7" id="KW-1133">Transmembrane helix</keyword>
<feature type="transmembrane region" description="Helical" evidence="7">
    <location>
        <begin position="82"/>
        <end position="103"/>
    </location>
</feature>
<dbReference type="GO" id="GO:0010043">
    <property type="term" value="P:response to zinc ion"/>
    <property type="evidence" value="ECO:0007669"/>
    <property type="project" value="TreeGrafter"/>
</dbReference>
<keyword evidence="5 7" id="KW-0472">Membrane</keyword>
<evidence type="ECO:0000313" key="8">
    <source>
        <dbReference type="EMBL" id="KXK26831.1"/>
    </source>
</evidence>
<gene>
    <name evidence="8" type="primary">znuB</name>
    <name evidence="8" type="ORF">TR69_WS6001000852</name>
</gene>
<dbReference type="PROSITE" id="PS51257">
    <property type="entry name" value="PROKAR_LIPOPROTEIN"/>
    <property type="match status" value="1"/>
</dbReference>
<dbReference type="EMBL" id="JYNZ01000003">
    <property type="protein sequence ID" value="KXK26831.1"/>
    <property type="molecule type" value="Genomic_DNA"/>
</dbReference>
<protein>
    <submittedName>
        <fullName evidence="8">High-affinity zinc uptake system membrane protein ZnuB</fullName>
    </submittedName>
</protein>
<dbReference type="Gene3D" id="1.10.3470.10">
    <property type="entry name" value="ABC transporter involved in vitamin B12 uptake, BtuC"/>
    <property type="match status" value="1"/>
</dbReference>
<dbReference type="STRING" id="1617426.TR69_WS6001000852"/>
<dbReference type="AlphaFoldDB" id="A0A136LYW0"/>
<comment type="similarity">
    <text evidence="2 6">Belongs to the ABC-3 integral membrane protein family.</text>
</comment>
<dbReference type="Pfam" id="PF00950">
    <property type="entry name" value="ABC-3"/>
    <property type="match status" value="1"/>
</dbReference>
<dbReference type="GO" id="GO:0055085">
    <property type="term" value="P:transmembrane transport"/>
    <property type="evidence" value="ECO:0007669"/>
    <property type="project" value="InterPro"/>
</dbReference>
<feature type="transmembrane region" description="Helical" evidence="7">
    <location>
        <begin position="123"/>
        <end position="142"/>
    </location>
</feature>